<evidence type="ECO:0000313" key="3">
    <source>
        <dbReference type="WBParaSite" id="ACRNAN_Path_124.g439.t1"/>
    </source>
</evidence>
<keyword evidence="1" id="KW-0812">Transmembrane</keyword>
<dbReference type="PANTHER" id="PTHR35574">
    <property type="entry name" value="PUTATIVE-RELATED"/>
    <property type="match status" value="1"/>
</dbReference>
<dbReference type="GO" id="GO:0016020">
    <property type="term" value="C:membrane"/>
    <property type="evidence" value="ECO:0007669"/>
    <property type="project" value="InterPro"/>
</dbReference>
<keyword evidence="1" id="KW-0472">Membrane</keyword>
<name>A0A914BY11_9BILA</name>
<dbReference type="InterPro" id="IPR010761">
    <property type="entry name" value="Clc_prot-like"/>
</dbReference>
<sequence>MHHNAYRRGFLLASILLTLLGIAISAIGIGLSSWQVVEIREFNSVHEHGIFWDCVRSELAPLAQVRDSSPTEGAHEQWTRKCVYKMDSSAENTIRFAIEEGDASARELFLHRFLPQHKAVIFFFVFTAVFGFISMIIAACSSCFLPNSIFHVFSVTIAMSCSFLGDVIFFLASMRVDNRYVHGVVDVYSQRIGYAFFIHVSASFILVFASICSILSAYFLLRTKWLASDCCPTKRKAKNEFNCESYCQFPSVSFYGQSEMETRLTDNRIAIQHSPLISAPRLAPAPPRRNNMATFGASRCAPHERTVPLATEEET</sequence>
<feature type="transmembrane region" description="Helical" evidence="1">
    <location>
        <begin position="119"/>
        <end position="145"/>
    </location>
</feature>
<proteinExistence type="predicted"/>
<accession>A0A914BY11</accession>
<keyword evidence="2" id="KW-1185">Reference proteome</keyword>
<organism evidence="2 3">
    <name type="scientific">Acrobeloides nanus</name>
    <dbReference type="NCBI Taxonomy" id="290746"/>
    <lineage>
        <taxon>Eukaryota</taxon>
        <taxon>Metazoa</taxon>
        <taxon>Ecdysozoa</taxon>
        <taxon>Nematoda</taxon>
        <taxon>Chromadorea</taxon>
        <taxon>Rhabditida</taxon>
        <taxon>Tylenchina</taxon>
        <taxon>Cephalobomorpha</taxon>
        <taxon>Cephaloboidea</taxon>
        <taxon>Cephalobidae</taxon>
        <taxon>Acrobeloides</taxon>
    </lineage>
</organism>
<reference evidence="3" key="1">
    <citation type="submission" date="2022-11" db="UniProtKB">
        <authorList>
            <consortium name="WormBaseParasite"/>
        </authorList>
    </citation>
    <scope>IDENTIFICATION</scope>
</reference>
<dbReference type="WBParaSite" id="ACRNAN_Path_124.g439.t1">
    <property type="protein sequence ID" value="ACRNAN_Path_124.g439.t1"/>
    <property type="gene ID" value="ACRNAN_Path_124.g439"/>
</dbReference>
<evidence type="ECO:0000313" key="2">
    <source>
        <dbReference type="Proteomes" id="UP000887540"/>
    </source>
</evidence>
<dbReference type="PANTHER" id="PTHR35574:SF4">
    <property type="entry name" value="CLC-LIKE PROTEIN"/>
    <property type="match status" value="1"/>
</dbReference>
<feature type="transmembrane region" description="Helical" evidence="1">
    <location>
        <begin position="152"/>
        <end position="172"/>
    </location>
</feature>
<keyword evidence="1" id="KW-1133">Transmembrane helix</keyword>
<protein>
    <submittedName>
        <fullName evidence="3">Clc-like protein</fullName>
    </submittedName>
</protein>
<dbReference type="Pfam" id="PF07062">
    <property type="entry name" value="Clc-like"/>
    <property type="match status" value="1"/>
</dbReference>
<evidence type="ECO:0000256" key="1">
    <source>
        <dbReference type="SAM" id="Phobius"/>
    </source>
</evidence>
<dbReference type="AlphaFoldDB" id="A0A914BY11"/>
<feature type="transmembrane region" description="Helical" evidence="1">
    <location>
        <begin position="192"/>
        <end position="221"/>
    </location>
</feature>
<dbReference type="Gene3D" id="1.20.140.150">
    <property type="match status" value="1"/>
</dbReference>
<dbReference type="Proteomes" id="UP000887540">
    <property type="component" value="Unplaced"/>
</dbReference>